<keyword evidence="2" id="KW-0732">Signal</keyword>
<gene>
    <name evidence="3" type="ORF">JY572_18700</name>
</gene>
<accession>A0ABX7NHV4</accession>
<reference evidence="3 4" key="1">
    <citation type="submission" date="2021-02" db="EMBL/GenBank/DDBJ databases">
        <title>De Novo genome assembly of isolated myxobacteria.</title>
        <authorList>
            <person name="Stevens D.C."/>
        </authorList>
    </citation>
    <scope>NUCLEOTIDE SEQUENCE [LARGE SCALE GENOMIC DNA]</scope>
    <source>
        <strain evidence="3 4">SCHIC003</strain>
    </source>
</reference>
<organism evidence="3 4">
    <name type="scientific">Myxococcus landrumensis</name>
    <dbReference type="NCBI Taxonomy" id="2813577"/>
    <lineage>
        <taxon>Bacteria</taxon>
        <taxon>Pseudomonadati</taxon>
        <taxon>Myxococcota</taxon>
        <taxon>Myxococcia</taxon>
        <taxon>Myxococcales</taxon>
        <taxon>Cystobacterineae</taxon>
        <taxon>Myxococcaceae</taxon>
        <taxon>Myxococcus</taxon>
    </lineage>
</organism>
<name>A0ABX7NHV4_9BACT</name>
<keyword evidence="4" id="KW-1185">Reference proteome</keyword>
<evidence type="ECO:0000256" key="1">
    <source>
        <dbReference type="SAM" id="MobiDB-lite"/>
    </source>
</evidence>
<protein>
    <submittedName>
        <fullName evidence="3">Uncharacterized protein</fullName>
    </submittedName>
</protein>
<proteinExistence type="predicted"/>
<feature type="signal peptide" evidence="2">
    <location>
        <begin position="1"/>
        <end position="22"/>
    </location>
</feature>
<dbReference type="Proteomes" id="UP000663090">
    <property type="component" value="Chromosome"/>
</dbReference>
<sequence length="262" mass="28637">MKRPLYPFVAAGLAGVVLIAAALDGAEDTAPVTAAPAQVSPAPTPLARDTAPESTPAPRPSSLSAAPAAAPGDDGEPGEFTTTTDRVKAEIFKTEPELARFDSFREHVLLDSNGREDYEALLADTRMHEQLRRALSTSTKAEETLESSFKRLMQIDYLREALAWRQNPARAQLVSTVERIILEDSFTAELSLDARRSMAATRMELFEIFADQEPARASALVEATKGTPLEKLVQHFAARNQRRLAKERELSVQAQARRGVTP</sequence>
<feature type="compositionally biased region" description="Low complexity" evidence="1">
    <location>
        <begin position="54"/>
        <end position="71"/>
    </location>
</feature>
<feature type="chain" id="PRO_5045737443" evidence="2">
    <location>
        <begin position="23"/>
        <end position="262"/>
    </location>
</feature>
<dbReference type="EMBL" id="CP071091">
    <property type="protein sequence ID" value="QSQ17934.1"/>
    <property type="molecule type" value="Genomic_DNA"/>
</dbReference>
<feature type="region of interest" description="Disordered" evidence="1">
    <location>
        <begin position="34"/>
        <end position="86"/>
    </location>
</feature>
<evidence type="ECO:0000256" key="2">
    <source>
        <dbReference type="SAM" id="SignalP"/>
    </source>
</evidence>
<evidence type="ECO:0000313" key="3">
    <source>
        <dbReference type="EMBL" id="QSQ17934.1"/>
    </source>
</evidence>
<evidence type="ECO:0000313" key="4">
    <source>
        <dbReference type="Proteomes" id="UP000663090"/>
    </source>
</evidence>
<dbReference type="RefSeq" id="WP_206719551.1">
    <property type="nucleotide sequence ID" value="NZ_CP071091.1"/>
</dbReference>